<dbReference type="Proteomes" id="UP000005056">
    <property type="component" value="Unassembled WGS sequence"/>
</dbReference>
<accession>A0AAN3SCF8</accession>
<evidence type="ECO:0000313" key="1">
    <source>
        <dbReference type="EMBL" id="EFU32780.1"/>
    </source>
</evidence>
<comment type="caution">
    <text evidence="1">The sequence shown here is derived from an EMBL/GenBank/DDBJ whole genome shotgun (WGS) entry which is preliminary data.</text>
</comment>
<reference evidence="1 2" key="1">
    <citation type="submission" date="2010-09" db="EMBL/GenBank/DDBJ databases">
        <authorList>
            <person name="Weinstock G."/>
            <person name="Sodergren E."/>
            <person name="Clifton S."/>
            <person name="Fulton L."/>
            <person name="Fulton B."/>
            <person name="Courtney L."/>
            <person name="Fronick C."/>
            <person name="Harrison M."/>
            <person name="Strong C."/>
            <person name="Farmer C."/>
            <person name="Delahaunty K."/>
            <person name="Markovic C."/>
            <person name="Hall O."/>
            <person name="Minx P."/>
            <person name="Tomlinson C."/>
            <person name="Mitreva M."/>
            <person name="Hou S."/>
            <person name="Chen J."/>
            <person name="Wollam A."/>
            <person name="Pepin K.H."/>
            <person name="Johnson M."/>
            <person name="Bhonagiri V."/>
            <person name="Zhang X."/>
            <person name="Suruliraj S."/>
            <person name="Warren W."/>
            <person name="Chinwalla A."/>
            <person name="Mardis E.R."/>
            <person name="Wilson R.K."/>
        </authorList>
    </citation>
    <scope>NUCLEOTIDE SEQUENCE [LARGE SCALE GENOMIC DNA]</scope>
    <source>
        <strain evidence="1 2">MS 85-1</strain>
    </source>
</reference>
<evidence type="ECO:0000313" key="2">
    <source>
        <dbReference type="Proteomes" id="UP000005056"/>
    </source>
</evidence>
<dbReference type="AlphaFoldDB" id="A0AAN3SCF8"/>
<gene>
    <name evidence="1" type="ORF">HMPREF9350_05373</name>
</gene>
<protein>
    <submittedName>
        <fullName evidence="1">Uncharacterized protein</fullName>
    </submittedName>
</protein>
<proteinExistence type="predicted"/>
<sequence length="76" mass="8896">MSESKCSKLFEFLTNSSYTTIVMEACEDAHYMARKFSEMRHKTKLIPPHFVQPFVKINKNDFFEAETICEVTSSHQ</sequence>
<organism evidence="1 2">
    <name type="scientific">Escherichia coli MS 85-1</name>
    <dbReference type="NCBI Taxonomy" id="679202"/>
    <lineage>
        <taxon>Bacteria</taxon>
        <taxon>Pseudomonadati</taxon>
        <taxon>Pseudomonadota</taxon>
        <taxon>Gammaproteobacteria</taxon>
        <taxon>Enterobacterales</taxon>
        <taxon>Enterobacteriaceae</taxon>
        <taxon>Escherichia</taxon>
    </lineage>
</organism>
<name>A0AAN3SCF8_ECOLX</name>
<dbReference type="EMBL" id="ADWQ01000056">
    <property type="protein sequence ID" value="EFU32780.1"/>
    <property type="molecule type" value="Genomic_DNA"/>
</dbReference>